<proteinExistence type="predicted"/>
<accession>A0A9D1APY1</accession>
<dbReference type="Gene3D" id="3.40.50.620">
    <property type="entry name" value="HUPs"/>
    <property type="match status" value="1"/>
</dbReference>
<evidence type="ECO:0000313" key="1">
    <source>
        <dbReference type="EMBL" id="HIR48183.1"/>
    </source>
</evidence>
<reference evidence="1" key="2">
    <citation type="journal article" date="2021" name="PeerJ">
        <title>Extensive microbial diversity within the chicken gut microbiome revealed by metagenomics and culture.</title>
        <authorList>
            <person name="Gilroy R."/>
            <person name="Ravi A."/>
            <person name="Getino M."/>
            <person name="Pursley I."/>
            <person name="Horton D.L."/>
            <person name="Alikhan N.F."/>
            <person name="Baker D."/>
            <person name="Gharbi K."/>
            <person name="Hall N."/>
            <person name="Watson M."/>
            <person name="Adriaenssens E.M."/>
            <person name="Foster-Nyarko E."/>
            <person name="Jarju S."/>
            <person name="Secka A."/>
            <person name="Antonio M."/>
            <person name="Oren A."/>
            <person name="Chaudhuri R.R."/>
            <person name="La Ragione R."/>
            <person name="Hildebrand F."/>
            <person name="Pallen M.J."/>
        </authorList>
    </citation>
    <scope>NUCLEOTIDE SEQUENCE</scope>
    <source>
        <strain evidence="1">ChiSxjej1B13-7958</strain>
    </source>
</reference>
<dbReference type="SUPFAM" id="SSF52402">
    <property type="entry name" value="Adenine nucleotide alpha hydrolases-like"/>
    <property type="match status" value="1"/>
</dbReference>
<organism evidence="1 2">
    <name type="scientific">Candidatus Caccousia avicola</name>
    <dbReference type="NCBI Taxonomy" id="2840721"/>
    <lineage>
        <taxon>Bacteria</taxon>
        <taxon>Bacillati</taxon>
        <taxon>Bacillota</taxon>
        <taxon>Clostridia</taxon>
        <taxon>Eubacteriales</taxon>
        <taxon>Oscillospiraceae</taxon>
        <taxon>Oscillospiraceae incertae sedis</taxon>
        <taxon>Candidatus Caccousia</taxon>
    </lineage>
</organism>
<name>A0A9D1APY1_9FIRM</name>
<dbReference type="EMBL" id="DVGZ01000121">
    <property type="protein sequence ID" value="HIR48183.1"/>
    <property type="molecule type" value="Genomic_DNA"/>
</dbReference>
<evidence type="ECO:0000313" key="2">
    <source>
        <dbReference type="Proteomes" id="UP000824242"/>
    </source>
</evidence>
<dbReference type="AlphaFoldDB" id="A0A9D1APY1"/>
<gene>
    <name evidence="1" type="ORF">IAB89_11115</name>
</gene>
<dbReference type="InterPro" id="IPR014729">
    <property type="entry name" value="Rossmann-like_a/b/a_fold"/>
</dbReference>
<reference evidence="1" key="1">
    <citation type="submission" date="2020-10" db="EMBL/GenBank/DDBJ databases">
        <authorList>
            <person name="Gilroy R."/>
        </authorList>
    </citation>
    <scope>NUCLEOTIDE SEQUENCE</scope>
    <source>
        <strain evidence="1">ChiSxjej1B13-7958</strain>
    </source>
</reference>
<sequence length="243" mass="29539">MLLRILEEGMPVDEILFCDTGMEFPQMYRHLQKLEQYIARPITRLNPPVGFEALFYEYQPVRKNPSLIHCKGMSWPGPRARWCTGRLKERVVNRYLREIRKEFNLIQYIGIAADEPYRVKQHHYPLVDWGMTEKDCLSYCLQRGFDWDGLYRIFERVSCWCCPLQPLEELRKLYRHCPELWEKLQYMDDHTWRQFRRDYSVRQLGLRFHLEEERLAQGLSIRNKEFFSLFKERLNHRKGGDPS</sequence>
<protein>
    <submittedName>
        <fullName evidence="1">3'-phosphoadenosine 5'-phosphosulfate sulfotransferase (PAPS reductase)/FAD synthetase</fullName>
    </submittedName>
</protein>
<dbReference type="Proteomes" id="UP000824242">
    <property type="component" value="Unassembled WGS sequence"/>
</dbReference>
<comment type="caution">
    <text evidence="1">The sequence shown here is derived from an EMBL/GenBank/DDBJ whole genome shotgun (WGS) entry which is preliminary data.</text>
</comment>